<keyword evidence="6" id="KW-0479">Metal-binding</keyword>
<keyword evidence="10" id="KW-0482">Metalloprotease</keyword>
<dbReference type="AlphaFoldDB" id="A0A7C6Z2L3"/>
<evidence type="ECO:0000256" key="9">
    <source>
        <dbReference type="ARBA" id="ARBA00022989"/>
    </source>
</evidence>
<keyword evidence="7" id="KW-0378">Hydrolase</keyword>
<dbReference type="Pfam" id="PF02163">
    <property type="entry name" value="Peptidase_M50"/>
    <property type="match status" value="2"/>
</dbReference>
<feature type="transmembrane region" description="Helical" evidence="12">
    <location>
        <begin position="111"/>
        <end position="138"/>
    </location>
</feature>
<dbReference type="PANTHER" id="PTHR39188:SF3">
    <property type="entry name" value="STAGE IV SPORULATION PROTEIN FB"/>
    <property type="match status" value="1"/>
</dbReference>
<feature type="transmembrane region" description="Helical" evidence="12">
    <location>
        <begin position="181"/>
        <end position="202"/>
    </location>
</feature>
<comment type="cofactor">
    <cofactor evidence="1">
        <name>Zn(2+)</name>
        <dbReference type="ChEBI" id="CHEBI:29105"/>
    </cofactor>
</comment>
<evidence type="ECO:0000256" key="8">
    <source>
        <dbReference type="ARBA" id="ARBA00022833"/>
    </source>
</evidence>
<evidence type="ECO:0000256" key="10">
    <source>
        <dbReference type="ARBA" id="ARBA00023049"/>
    </source>
</evidence>
<dbReference type="GO" id="GO:0008237">
    <property type="term" value="F:metallopeptidase activity"/>
    <property type="evidence" value="ECO:0007669"/>
    <property type="project" value="UniProtKB-KW"/>
</dbReference>
<feature type="transmembrane region" description="Helical" evidence="12">
    <location>
        <begin position="299"/>
        <end position="317"/>
    </location>
</feature>
<gene>
    <name evidence="14" type="ORF">GX523_02420</name>
</gene>
<dbReference type="PANTHER" id="PTHR39188">
    <property type="entry name" value="MEMBRANE-ASSOCIATED ZINC METALLOPROTEASE M50B"/>
    <property type="match status" value="1"/>
</dbReference>
<dbReference type="InterPro" id="IPR008915">
    <property type="entry name" value="Peptidase_M50"/>
</dbReference>
<evidence type="ECO:0000256" key="7">
    <source>
        <dbReference type="ARBA" id="ARBA00022801"/>
    </source>
</evidence>
<protein>
    <submittedName>
        <fullName evidence="14">Site-2 protease family protein</fullName>
    </submittedName>
</protein>
<evidence type="ECO:0000259" key="13">
    <source>
        <dbReference type="Pfam" id="PF02163"/>
    </source>
</evidence>
<feature type="domain" description="Peptidase M50" evidence="13">
    <location>
        <begin position="210"/>
        <end position="239"/>
    </location>
</feature>
<evidence type="ECO:0000256" key="4">
    <source>
        <dbReference type="ARBA" id="ARBA00022670"/>
    </source>
</evidence>
<keyword evidence="5 12" id="KW-0812">Transmembrane</keyword>
<evidence type="ECO:0000313" key="14">
    <source>
        <dbReference type="EMBL" id="HHY25606.1"/>
    </source>
</evidence>
<feature type="domain" description="Peptidase M50" evidence="13">
    <location>
        <begin position="128"/>
        <end position="203"/>
    </location>
</feature>
<evidence type="ECO:0000313" key="15">
    <source>
        <dbReference type="Proteomes" id="UP000553059"/>
    </source>
</evidence>
<evidence type="ECO:0000256" key="5">
    <source>
        <dbReference type="ARBA" id="ARBA00022692"/>
    </source>
</evidence>
<sequence>MAGYPAKVNAKEGWIIDKLDQEKGREEDFSYSSEYDEADQDTVYQDEYSDDQYLDEQNKTSKTGNKKGLWAAAAFAIPLLTKGKFIIIFLLSKLKFLFVFLKLSKFATTAVSMVATIWIYAVFYGAKFALGFVALLFIHEMGHYFTAKRVGLAVSGPVFIPFVGALIGMKENPKDAVTEAQVGYGGPLFGSLAAVLCLMLYWFTGYELALALAYVGFFLNIFNLLPVHPLDGGRIVSAVSPYLWLVGIPVLIYLMIKSFNPILLIIVFLGLVQVYNLWKKRHDLSAYYQVPLKERVQFAILYFGLVGSLAMGITYTLELLA</sequence>
<dbReference type="CDD" id="cd06160">
    <property type="entry name" value="S2P-M50_like_2"/>
    <property type="match status" value="1"/>
</dbReference>
<comment type="similarity">
    <text evidence="3">Belongs to the peptidase M50B family.</text>
</comment>
<proteinExistence type="inferred from homology"/>
<keyword evidence="4 14" id="KW-0645">Protease</keyword>
<dbReference type="GO" id="GO:0016020">
    <property type="term" value="C:membrane"/>
    <property type="evidence" value="ECO:0007669"/>
    <property type="project" value="UniProtKB-SubCell"/>
</dbReference>
<feature type="transmembrane region" description="Helical" evidence="12">
    <location>
        <begin position="208"/>
        <end position="227"/>
    </location>
</feature>
<keyword evidence="11 12" id="KW-0472">Membrane</keyword>
<dbReference type="Proteomes" id="UP000553059">
    <property type="component" value="Unassembled WGS sequence"/>
</dbReference>
<evidence type="ECO:0000256" key="2">
    <source>
        <dbReference type="ARBA" id="ARBA00004141"/>
    </source>
</evidence>
<accession>A0A7C6Z2L3</accession>
<comment type="caution">
    <text evidence="14">The sequence shown here is derived from an EMBL/GenBank/DDBJ whole genome shotgun (WGS) entry which is preliminary data.</text>
</comment>
<evidence type="ECO:0000256" key="1">
    <source>
        <dbReference type="ARBA" id="ARBA00001947"/>
    </source>
</evidence>
<dbReference type="GO" id="GO:0006508">
    <property type="term" value="P:proteolysis"/>
    <property type="evidence" value="ECO:0007669"/>
    <property type="project" value="UniProtKB-KW"/>
</dbReference>
<dbReference type="GO" id="GO:0046872">
    <property type="term" value="F:metal ion binding"/>
    <property type="evidence" value="ECO:0007669"/>
    <property type="project" value="UniProtKB-KW"/>
</dbReference>
<evidence type="ECO:0000256" key="6">
    <source>
        <dbReference type="ARBA" id="ARBA00022723"/>
    </source>
</evidence>
<evidence type="ECO:0000256" key="11">
    <source>
        <dbReference type="ARBA" id="ARBA00023136"/>
    </source>
</evidence>
<feature type="transmembrane region" description="Helical" evidence="12">
    <location>
        <begin position="69"/>
        <end position="91"/>
    </location>
</feature>
<name>A0A7C6Z2L3_9FIRM</name>
<organism evidence="14 15">
    <name type="scientific">Desulfitobacterium dehalogenans</name>
    <dbReference type="NCBI Taxonomy" id="36854"/>
    <lineage>
        <taxon>Bacteria</taxon>
        <taxon>Bacillati</taxon>
        <taxon>Bacillota</taxon>
        <taxon>Clostridia</taxon>
        <taxon>Eubacteriales</taxon>
        <taxon>Desulfitobacteriaceae</taxon>
        <taxon>Desulfitobacterium</taxon>
    </lineage>
</organism>
<keyword evidence="9 12" id="KW-1133">Transmembrane helix</keyword>
<evidence type="ECO:0000256" key="3">
    <source>
        <dbReference type="ARBA" id="ARBA00007931"/>
    </source>
</evidence>
<feature type="transmembrane region" description="Helical" evidence="12">
    <location>
        <begin position="150"/>
        <end position="169"/>
    </location>
</feature>
<dbReference type="EMBL" id="DUTF01000053">
    <property type="protein sequence ID" value="HHY25606.1"/>
    <property type="molecule type" value="Genomic_DNA"/>
</dbReference>
<reference evidence="14 15" key="1">
    <citation type="journal article" date="2020" name="Biotechnol. Biofuels">
        <title>New insights from the biogas microbiome by comprehensive genome-resolved metagenomics of nearly 1600 species originating from multiple anaerobic digesters.</title>
        <authorList>
            <person name="Campanaro S."/>
            <person name="Treu L."/>
            <person name="Rodriguez-R L.M."/>
            <person name="Kovalovszki A."/>
            <person name="Ziels R.M."/>
            <person name="Maus I."/>
            <person name="Zhu X."/>
            <person name="Kougias P.G."/>
            <person name="Basile A."/>
            <person name="Luo G."/>
            <person name="Schluter A."/>
            <person name="Konstantinidis K.T."/>
            <person name="Angelidaki I."/>
        </authorList>
    </citation>
    <scope>NUCLEOTIDE SEQUENCE [LARGE SCALE GENOMIC DNA]</scope>
    <source>
        <strain evidence="14">AS05jafATM_4</strain>
    </source>
</reference>
<keyword evidence="8" id="KW-0862">Zinc</keyword>
<evidence type="ECO:0000256" key="12">
    <source>
        <dbReference type="SAM" id="Phobius"/>
    </source>
</evidence>
<comment type="subcellular location">
    <subcellularLocation>
        <location evidence="2">Membrane</location>
        <topology evidence="2">Multi-pass membrane protein</topology>
    </subcellularLocation>
</comment>